<reference evidence="2" key="1">
    <citation type="submission" date="2022-05" db="EMBL/GenBank/DDBJ databases">
        <title>Comparative Genomics of Spacecraft Associated Microbes.</title>
        <authorList>
            <person name="Tran M.T."/>
            <person name="Wright A."/>
            <person name="Seuylemezian A."/>
            <person name="Eisen J."/>
            <person name="Coil D."/>
        </authorList>
    </citation>
    <scope>NUCLEOTIDE SEQUENCE</scope>
    <source>
        <strain evidence="2">214.1.1</strain>
    </source>
</reference>
<dbReference type="InterPro" id="IPR002539">
    <property type="entry name" value="MaoC-like_dom"/>
</dbReference>
<dbReference type="Gene3D" id="3.10.129.10">
    <property type="entry name" value="Hotdog Thioesterase"/>
    <property type="match status" value="1"/>
</dbReference>
<evidence type="ECO:0000259" key="1">
    <source>
        <dbReference type="Pfam" id="PF01575"/>
    </source>
</evidence>
<dbReference type="Proteomes" id="UP001139179">
    <property type="component" value="Unassembled WGS sequence"/>
</dbReference>
<name>A0A9X2IPY4_9BACI</name>
<accession>A0A9X2IPY4</accession>
<dbReference type="Pfam" id="PF01575">
    <property type="entry name" value="MaoC_dehydratas"/>
    <property type="match status" value="1"/>
</dbReference>
<dbReference type="CDD" id="cd03449">
    <property type="entry name" value="R_hydratase"/>
    <property type="match status" value="1"/>
</dbReference>
<evidence type="ECO:0000313" key="3">
    <source>
        <dbReference type="Proteomes" id="UP001139179"/>
    </source>
</evidence>
<dbReference type="RefSeq" id="WP_251225159.1">
    <property type="nucleotide sequence ID" value="NZ_JAMBOL010000040.1"/>
</dbReference>
<comment type="caution">
    <text evidence="2">The sequence shown here is derived from an EMBL/GenBank/DDBJ whole genome shotgun (WGS) entry which is preliminary data.</text>
</comment>
<organism evidence="2 3">
    <name type="scientific">Halalkalibacter oceani</name>
    <dbReference type="NCBI Taxonomy" id="1653776"/>
    <lineage>
        <taxon>Bacteria</taxon>
        <taxon>Bacillati</taxon>
        <taxon>Bacillota</taxon>
        <taxon>Bacilli</taxon>
        <taxon>Bacillales</taxon>
        <taxon>Bacillaceae</taxon>
        <taxon>Halalkalibacter</taxon>
    </lineage>
</organism>
<dbReference type="PANTHER" id="PTHR43664">
    <property type="entry name" value="MONOAMINE OXIDASE-RELATED"/>
    <property type="match status" value="1"/>
</dbReference>
<keyword evidence="3" id="KW-1185">Reference proteome</keyword>
<evidence type="ECO:0000313" key="2">
    <source>
        <dbReference type="EMBL" id="MCM3716509.1"/>
    </source>
</evidence>
<dbReference type="AlphaFoldDB" id="A0A9X2IPY4"/>
<dbReference type="InterPro" id="IPR052342">
    <property type="entry name" value="MCH/BMMD"/>
</dbReference>
<gene>
    <name evidence="2" type="ORF">M3202_20905</name>
</gene>
<proteinExistence type="predicted"/>
<dbReference type="EMBL" id="JAMBOL010000040">
    <property type="protein sequence ID" value="MCM3716509.1"/>
    <property type="molecule type" value="Genomic_DNA"/>
</dbReference>
<dbReference type="PANTHER" id="PTHR43664:SF1">
    <property type="entry name" value="BETA-METHYLMALYL-COA DEHYDRATASE"/>
    <property type="match status" value="1"/>
</dbReference>
<feature type="domain" description="MaoC-like" evidence="1">
    <location>
        <begin position="9"/>
        <end position="112"/>
    </location>
</feature>
<sequence>MNSFENFKIGDEVEFSKTVSETDVYMFAGITGDFSPNHVNEEFMQKTPYKKRIAHGALAVGFISTASYLMIERKNIKAVSYGYDKVRFTKPIFIGDTITVKYQIEEIDKEKLRTVASCQVFNQHGEVCTVAQHILYHI</sequence>
<dbReference type="SUPFAM" id="SSF54637">
    <property type="entry name" value="Thioesterase/thiol ester dehydrase-isomerase"/>
    <property type="match status" value="1"/>
</dbReference>
<dbReference type="InterPro" id="IPR029069">
    <property type="entry name" value="HotDog_dom_sf"/>
</dbReference>
<protein>
    <submittedName>
        <fullName evidence="2">MaoC family dehydratase</fullName>
    </submittedName>
</protein>